<comment type="caution">
    <text evidence="1">The sequence shown here is derived from an EMBL/GenBank/DDBJ whole genome shotgun (WGS) entry which is preliminary data.</text>
</comment>
<proteinExistence type="predicted"/>
<gene>
    <name evidence="1" type="ORF">O6H91_18G006900</name>
</gene>
<dbReference type="EMBL" id="CM055109">
    <property type="protein sequence ID" value="KAJ7522336.1"/>
    <property type="molecule type" value="Genomic_DNA"/>
</dbReference>
<sequence>MAHGGYGKRRVAGRPPPSSGPAKGHARGLSLRGKDNEKKAKVLALRNQIRSIERTLKKDLPAGTKYAQEQRLEDLKMQLDIIFRSDIEQKLALRQRKMKFFERRKIERRIRRLERQHRASFDHHSVETIRQAGNIARQLAQLREDLEYVRFFPKTEKYVSLFLGNDDELVVAQRLELRAKIKANLAAARIDLEETGSDDDEAMDLSESDFFMAGSSSDDADADDEWTDKSPRWGDERDDTSREVIPHSPKHDVFNMRQPENQKLDSLEVASSSYHARCHSSTDDGEDQREKSSRVLMPPPPAMHRPSSVLCPIVDPRIRHSSSTSELGTANYLSSSNSDEVARAKSNTSSTISLENIKGSEARDVYGSSQSDAQKLSKRSGRNKKKIKHYV</sequence>
<accession>A0ACC2AXU0</accession>
<evidence type="ECO:0000313" key="1">
    <source>
        <dbReference type="EMBL" id="KAJ7522336.1"/>
    </source>
</evidence>
<protein>
    <submittedName>
        <fullName evidence="1">Uncharacterized protein</fullName>
    </submittedName>
</protein>
<dbReference type="Proteomes" id="UP001162992">
    <property type="component" value="Chromosome 18"/>
</dbReference>
<evidence type="ECO:0000313" key="2">
    <source>
        <dbReference type="Proteomes" id="UP001162992"/>
    </source>
</evidence>
<keyword evidence="2" id="KW-1185">Reference proteome</keyword>
<reference evidence="2" key="1">
    <citation type="journal article" date="2024" name="Proc. Natl. Acad. Sci. U.S.A.">
        <title>Extraordinary preservation of gene collinearity over three hundred million years revealed in homosporous lycophytes.</title>
        <authorList>
            <person name="Li C."/>
            <person name="Wickell D."/>
            <person name="Kuo L.Y."/>
            <person name="Chen X."/>
            <person name="Nie B."/>
            <person name="Liao X."/>
            <person name="Peng D."/>
            <person name="Ji J."/>
            <person name="Jenkins J."/>
            <person name="Williams M."/>
            <person name="Shu S."/>
            <person name="Plott C."/>
            <person name="Barry K."/>
            <person name="Rajasekar S."/>
            <person name="Grimwood J."/>
            <person name="Han X."/>
            <person name="Sun S."/>
            <person name="Hou Z."/>
            <person name="He W."/>
            <person name="Dai G."/>
            <person name="Sun C."/>
            <person name="Schmutz J."/>
            <person name="Leebens-Mack J.H."/>
            <person name="Li F.W."/>
            <person name="Wang L."/>
        </authorList>
    </citation>
    <scope>NUCLEOTIDE SEQUENCE [LARGE SCALE GENOMIC DNA]</scope>
    <source>
        <strain evidence="2">cv. PW_Plant_1</strain>
    </source>
</reference>
<organism evidence="1 2">
    <name type="scientific">Diphasiastrum complanatum</name>
    <name type="common">Issler's clubmoss</name>
    <name type="synonym">Lycopodium complanatum</name>
    <dbReference type="NCBI Taxonomy" id="34168"/>
    <lineage>
        <taxon>Eukaryota</taxon>
        <taxon>Viridiplantae</taxon>
        <taxon>Streptophyta</taxon>
        <taxon>Embryophyta</taxon>
        <taxon>Tracheophyta</taxon>
        <taxon>Lycopodiopsida</taxon>
        <taxon>Lycopodiales</taxon>
        <taxon>Lycopodiaceae</taxon>
        <taxon>Lycopodioideae</taxon>
        <taxon>Diphasiastrum</taxon>
    </lineage>
</organism>
<name>A0ACC2AXU0_DIPCM</name>